<protein>
    <recommendedName>
        <fullName evidence="4">DUF3198 domain-containing protein</fullName>
    </recommendedName>
</protein>
<sequence>MNDTWFRRRWYDFRQGHGMYLVFAMSFVNFVLIFYRLLIEQINALGEIFSNLWMFVVIFLAAYIPAAILIGNWHRKTQMKIEHEQSMKQSPLMAKNFRILLDLLEGKASTKEVEDLRKFLKSIENGSN</sequence>
<dbReference type="AlphaFoldDB" id="A0A7D5QYM2"/>
<keyword evidence="1" id="KW-0812">Transmembrane</keyword>
<organism evidence="2 3">
    <name type="scientific">Nitrosopumilus oxyclinae</name>
    <dbReference type="NCBI Taxonomy" id="1959104"/>
    <lineage>
        <taxon>Archaea</taxon>
        <taxon>Nitrososphaerota</taxon>
        <taxon>Nitrososphaeria</taxon>
        <taxon>Nitrosopumilales</taxon>
        <taxon>Nitrosopumilaceae</taxon>
        <taxon>Nitrosopumilus</taxon>
    </lineage>
</organism>
<keyword evidence="1" id="KW-0472">Membrane</keyword>
<dbReference type="RefSeq" id="WP_179362860.1">
    <property type="nucleotide sequence ID" value="NZ_CP026994.1"/>
</dbReference>
<evidence type="ECO:0000313" key="2">
    <source>
        <dbReference type="EMBL" id="QLH03996.1"/>
    </source>
</evidence>
<dbReference type="KEGG" id="nox:C5F49_00665"/>
<dbReference type="Proteomes" id="UP000509441">
    <property type="component" value="Chromosome"/>
</dbReference>
<proteinExistence type="predicted"/>
<feature type="transmembrane region" description="Helical" evidence="1">
    <location>
        <begin position="51"/>
        <end position="70"/>
    </location>
</feature>
<keyword evidence="1" id="KW-1133">Transmembrane helix</keyword>
<evidence type="ECO:0008006" key="4">
    <source>
        <dbReference type="Google" id="ProtNLM"/>
    </source>
</evidence>
<dbReference type="EMBL" id="CP026994">
    <property type="protein sequence ID" value="QLH03996.1"/>
    <property type="molecule type" value="Genomic_DNA"/>
</dbReference>
<dbReference type="OrthoDB" id="8570at2157"/>
<gene>
    <name evidence="2" type="ORF">C5F49_00665</name>
</gene>
<dbReference type="GeneID" id="56060412"/>
<evidence type="ECO:0000256" key="1">
    <source>
        <dbReference type="SAM" id="Phobius"/>
    </source>
</evidence>
<reference evidence="2 3" key="1">
    <citation type="submission" date="2018-02" db="EMBL/GenBank/DDBJ databases">
        <title>Complete genome of Nitrosopumilus oxyclinae HCE1.</title>
        <authorList>
            <person name="Qin W."/>
            <person name="Zheng Y."/>
            <person name="Stahl D.A."/>
        </authorList>
    </citation>
    <scope>NUCLEOTIDE SEQUENCE [LARGE SCALE GENOMIC DNA]</scope>
    <source>
        <strain evidence="2 3">HCE1</strain>
    </source>
</reference>
<evidence type="ECO:0000313" key="3">
    <source>
        <dbReference type="Proteomes" id="UP000509441"/>
    </source>
</evidence>
<name>A0A7D5QYM2_9ARCH</name>
<feature type="transmembrane region" description="Helical" evidence="1">
    <location>
        <begin position="20"/>
        <end position="39"/>
    </location>
</feature>
<accession>A0A7D5QYM2</accession>
<keyword evidence="3" id="KW-1185">Reference proteome</keyword>